<feature type="compositionally biased region" description="Low complexity" evidence="1">
    <location>
        <begin position="35"/>
        <end position="45"/>
    </location>
</feature>
<dbReference type="KEGG" id="sedi:EBB79_14585"/>
<reference evidence="2 3" key="1">
    <citation type="submission" date="2018-10" db="EMBL/GenBank/DDBJ databases">
        <title>Parasedimentitalea marina sp. nov., a psychrophilic bacterium isolated from deep seawater of the New Britain Trench.</title>
        <authorList>
            <person name="Cao J."/>
        </authorList>
    </citation>
    <scope>NUCLEOTIDE SEQUENCE [LARGE SCALE GENOMIC DNA]</scope>
    <source>
        <strain evidence="2 3">W43</strain>
    </source>
</reference>
<gene>
    <name evidence="2" type="ORF">EBB79_14585</name>
</gene>
<evidence type="ECO:0000256" key="1">
    <source>
        <dbReference type="SAM" id="MobiDB-lite"/>
    </source>
</evidence>
<protein>
    <submittedName>
        <fullName evidence="2">Uncharacterized protein</fullName>
    </submittedName>
</protein>
<organism evidence="2 3">
    <name type="scientific">Parasedimentitalea marina</name>
    <dbReference type="NCBI Taxonomy" id="2483033"/>
    <lineage>
        <taxon>Bacteria</taxon>
        <taxon>Pseudomonadati</taxon>
        <taxon>Pseudomonadota</taxon>
        <taxon>Alphaproteobacteria</taxon>
        <taxon>Rhodobacterales</taxon>
        <taxon>Paracoccaceae</taxon>
        <taxon>Parasedimentitalea</taxon>
    </lineage>
</organism>
<name>A0A3T0N4N5_9RHOB</name>
<keyword evidence="3" id="KW-1185">Reference proteome</keyword>
<proteinExistence type="predicted"/>
<accession>A0A3T0N4N5</accession>
<dbReference type="OrthoDB" id="450143at2"/>
<evidence type="ECO:0000313" key="3">
    <source>
        <dbReference type="Proteomes" id="UP000283063"/>
    </source>
</evidence>
<dbReference type="EMBL" id="CP033219">
    <property type="protein sequence ID" value="AZV78975.1"/>
    <property type="molecule type" value="Genomic_DNA"/>
</dbReference>
<sequence>MKHRKKPLYRSVNTRTRNVRHGSGSKSKWERNTKASAQNQSAQQSMHSGQRHGFDYTPLFKFLLSRVGKDWNDVHSEAVSRLDHEDPIHWMVAPNLSKGRRFFRAGESSYFSGLYVDDSNILALVDPEITPDTMQPYCSCCTHTLNGVLLSTPYPGDSI</sequence>
<feature type="region of interest" description="Disordered" evidence="1">
    <location>
        <begin position="1"/>
        <end position="50"/>
    </location>
</feature>
<dbReference type="AlphaFoldDB" id="A0A3T0N4N5"/>
<evidence type="ECO:0000313" key="2">
    <source>
        <dbReference type="EMBL" id="AZV78975.1"/>
    </source>
</evidence>
<dbReference type="Proteomes" id="UP000283063">
    <property type="component" value="Chromosome"/>
</dbReference>